<dbReference type="Proteomes" id="UP001472677">
    <property type="component" value="Unassembled WGS sequence"/>
</dbReference>
<protein>
    <submittedName>
        <fullName evidence="1">Uncharacterized protein</fullName>
    </submittedName>
</protein>
<gene>
    <name evidence="1" type="ORF">V6N12_013267</name>
</gene>
<comment type="caution">
    <text evidence="1">The sequence shown here is derived from an EMBL/GenBank/DDBJ whole genome shotgun (WGS) entry which is preliminary data.</text>
</comment>
<evidence type="ECO:0000313" key="1">
    <source>
        <dbReference type="EMBL" id="KAK8530765.1"/>
    </source>
</evidence>
<evidence type="ECO:0000313" key="2">
    <source>
        <dbReference type="Proteomes" id="UP001472677"/>
    </source>
</evidence>
<proteinExistence type="predicted"/>
<name>A0ABR2D601_9ROSI</name>
<sequence>MKEGPTRVSNTSKGTMHALNVFSEKVLVKQNEVKGGVAETARFIQLDEPVFFIWVGPYQHVEYIMAYKDFGGLLDKGSILYFESVMKADDLGYDHLQTT</sequence>
<reference evidence="1 2" key="1">
    <citation type="journal article" date="2024" name="G3 (Bethesda)">
        <title>Genome assembly of Hibiscus sabdariffa L. provides insights into metabolisms of medicinal natural products.</title>
        <authorList>
            <person name="Kim T."/>
        </authorList>
    </citation>
    <scope>NUCLEOTIDE SEQUENCE [LARGE SCALE GENOMIC DNA]</scope>
    <source>
        <strain evidence="1">TK-2024</strain>
        <tissue evidence="1">Old leaves</tissue>
    </source>
</reference>
<keyword evidence="2" id="KW-1185">Reference proteome</keyword>
<accession>A0ABR2D601</accession>
<organism evidence="1 2">
    <name type="scientific">Hibiscus sabdariffa</name>
    <name type="common">roselle</name>
    <dbReference type="NCBI Taxonomy" id="183260"/>
    <lineage>
        <taxon>Eukaryota</taxon>
        <taxon>Viridiplantae</taxon>
        <taxon>Streptophyta</taxon>
        <taxon>Embryophyta</taxon>
        <taxon>Tracheophyta</taxon>
        <taxon>Spermatophyta</taxon>
        <taxon>Magnoliopsida</taxon>
        <taxon>eudicotyledons</taxon>
        <taxon>Gunneridae</taxon>
        <taxon>Pentapetalae</taxon>
        <taxon>rosids</taxon>
        <taxon>malvids</taxon>
        <taxon>Malvales</taxon>
        <taxon>Malvaceae</taxon>
        <taxon>Malvoideae</taxon>
        <taxon>Hibiscus</taxon>
    </lineage>
</organism>
<dbReference type="EMBL" id="JBBPBM010000035">
    <property type="protein sequence ID" value="KAK8530765.1"/>
    <property type="molecule type" value="Genomic_DNA"/>
</dbReference>